<evidence type="ECO:0000313" key="2">
    <source>
        <dbReference type="EMBL" id="ORV45753.1"/>
    </source>
</evidence>
<dbReference type="Proteomes" id="UP000193465">
    <property type="component" value="Unassembled WGS sequence"/>
</dbReference>
<reference evidence="2 3" key="1">
    <citation type="submission" date="2016-01" db="EMBL/GenBank/DDBJ databases">
        <title>The new phylogeny of the genus Mycobacterium.</title>
        <authorList>
            <person name="Tarcisio F."/>
            <person name="Conor M."/>
            <person name="Antonella G."/>
            <person name="Elisabetta G."/>
            <person name="Giulia F.S."/>
            <person name="Sara T."/>
            <person name="Anna F."/>
            <person name="Clotilde B."/>
            <person name="Roberto B."/>
            <person name="Veronica D.S."/>
            <person name="Fabio R."/>
            <person name="Monica P."/>
            <person name="Olivier J."/>
            <person name="Enrico T."/>
            <person name="Nicola S."/>
        </authorList>
    </citation>
    <scope>NUCLEOTIDE SEQUENCE [LARGE SCALE GENOMIC DNA]</scope>
    <source>
        <strain evidence="2 3">ATCC 27353</strain>
    </source>
</reference>
<keyword evidence="1" id="KW-0472">Membrane</keyword>
<keyword evidence="1" id="KW-0812">Transmembrane</keyword>
<proteinExistence type="predicted"/>
<organism evidence="2 3">
    <name type="scientific">Mycolicibacter engbaekii</name>
    <dbReference type="NCBI Taxonomy" id="188915"/>
    <lineage>
        <taxon>Bacteria</taxon>
        <taxon>Bacillati</taxon>
        <taxon>Actinomycetota</taxon>
        <taxon>Actinomycetes</taxon>
        <taxon>Mycobacteriales</taxon>
        <taxon>Mycobacteriaceae</taxon>
        <taxon>Mycolicibacter</taxon>
    </lineage>
</organism>
<name>A0A1X1TMJ2_9MYCO</name>
<keyword evidence="1" id="KW-1133">Transmembrane helix</keyword>
<sequence length="107" mass="11424">MARPVRLTTAHKGRSITIADANGIIGVALVVMLVFAIPVDPRKGTTAKWLYWLIGPLMCTALFAVAIYGSVHDPATTDLIGAVAGAALISYLSFGGVYLRKLWRPGR</sequence>
<gene>
    <name evidence="2" type="ORF">AWC02_12630</name>
</gene>
<feature type="transmembrane region" description="Helical" evidence="1">
    <location>
        <begin position="80"/>
        <end position="99"/>
    </location>
</feature>
<evidence type="ECO:0000256" key="1">
    <source>
        <dbReference type="SAM" id="Phobius"/>
    </source>
</evidence>
<keyword evidence="3" id="KW-1185">Reference proteome</keyword>
<accession>A0A1X1TMJ2</accession>
<dbReference type="AlphaFoldDB" id="A0A1X1TMJ2"/>
<feature type="transmembrane region" description="Helical" evidence="1">
    <location>
        <begin position="16"/>
        <end position="37"/>
    </location>
</feature>
<protein>
    <submittedName>
        <fullName evidence="2">Uncharacterized protein</fullName>
    </submittedName>
</protein>
<dbReference type="EMBL" id="LQOT01000041">
    <property type="protein sequence ID" value="ORV45753.1"/>
    <property type="molecule type" value="Genomic_DNA"/>
</dbReference>
<dbReference type="STRING" id="188915.AWC02_12630"/>
<feature type="transmembrane region" description="Helical" evidence="1">
    <location>
        <begin position="49"/>
        <end position="68"/>
    </location>
</feature>
<evidence type="ECO:0000313" key="3">
    <source>
        <dbReference type="Proteomes" id="UP000193465"/>
    </source>
</evidence>
<comment type="caution">
    <text evidence="2">The sequence shown here is derived from an EMBL/GenBank/DDBJ whole genome shotgun (WGS) entry which is preliminary data.</text>
</comment>